<keyword evidence="2" id="KW-1185">Reference proteome</keyword>
<comment type="caution">
    <text evidence="1">The sequence shown here is derived from an EMBL/GenBank/DDBJ whole genome shotgun (WGS) entry which is preliminary data.</text>
</comment>
<dbReference type="Proteomes" id="UP000287101">
    <property type="component" value="Unassembled WGS sequence"/>
</dbReference>
<proteinExistence type="predicted"/>
<dbReference type="AlphaFoldDB" id="A0A430A8Z9"/>
<reference evidence="1 2" key="1">
    <citation type="submission" date="2017-05" db="EMBL/GenBank/DDBJ databases">
        <title>Vagococcus spp. assemblies.</title>
        <authorList>
            <person name="Gulvik C.A."/>
        </authorList>
    </citation>
    <scope>NUCLEOTIDE SEQUENCE [LARGE SCALE GENOMIC DNA]</scope>
    <source>
        <strain evidence="1 2">CCUG 41755</strain>
    </source>
</reference>
<protein>
    <recommendedName>
        <fullName evidence="3">Isoleucyl-tRNA synthetase</fullName>
    </recommendedName>
</protein>
<dbReference type="EMBL" id="NGJY01000002">
    <property type="protein sequence ID" value="RSU03539.1"/>
    <property type="molecule type" value="Genomic_DNA"/>
</dbReference>
<organism evidence="1 2">
    <name type="scientific">Vagococcus fessus</name>
    <dbReference type="NCBI Taxonomy" id="120370"/>
    <lineage>
        <taxon>Bacteria</taxon>
        <taxon>Bacillati</taxon>
        <taxon>Bacillota</taxon>
        <taxon>Bacilli</taxon>
        <taxon>Lactobacillales</taxon>
        <taxon>Enterococcaceae</taxon>
        <taxon>Vagococcus</taxon>
    </lineage>
</organism>
<accession>A0A430A8Z9</accession>
<gene>
    <name evidence="1" type="ORF">CBF31_07455</name>
</gene>
<evidence type="ECO:0000313" key="2">
    <source>
        <dbReference type="Proteomes" id="UP000287101"/>
    </source>
</evidence>
<dbReference type="RefSeq" id="WP_126831748.1">
    <property type="nucleotide sequence ID" value="NZ_CBCRYB010000001.1"/>
</dbReference>
<evidence type="ECO:0000313" key="1">
    <source>
        <dbReference type="EMBL" id="RSU03539.1"/>
    </source>
</evidence>
<evidence type="ECO:0008006" key="3">
    <source>
        <dbReference type="Google" id="ProtNLM"/>
    </source>
</evidence>
<dbReference type="OrthoDB" id="2305722at2"/>
<sequence>MKPEELVAKAKEMLNDGKLEDAKAFIEEHKEDIGDKIHDLTGLLGENAGEALHNAEGMLDKVKGLFGK</sequence>
<name>A0A430A8Z9_9ENTE</name>